<organism evidence="2 3">
    <name type="scientific">Ustilago trichophora</name>
    <dbReference type="NCBI Taxonomy" id="86804"/>
    <lineage>
        <taxon>Eukaryota</taxon>
        <taxon>Fungi</taxon>
        <taxon>Dikarya</taxon>
        <taxon>Basidiomycota</taxon>
        <taxon>Ustilaginomycotina</taxon>
        <taxon>Ustilaginomycetes</taxon>
        <taxon>Ustilaginales</taxon>
        <taxon>Ustilaginaceae</taxon>
        <taxon>Ustilago</taxon>
    </lineage>
</organism>
<evidence type="ECO:0000256" key="1">
    <source>
        <dbReference type="SAM" id="Phobius"/>
    </source>
</evidence>
<proteinExistence type="predicted"/>
<name>A0A5C3ECE2_9BASI</name>
<protein>
    <submittedName>
        <fullName evidence="2">Uncharacterized protein</fullName>
    </submittedName>
</protein>
<feature type="transmembrane region" description="Helical" evidence="1">
    <location>
        <begin position="85"/>
        <end position="107"/>
    </location>
</feature>
<keyword evidence="1" id="KW-0812">Transmembrane</keyword>
<keyword evidence="1" id="KW-0472">Membrane</keyword>
<dbReference type="OrthoDB" id="3359404at2759"/>
<dbReference type="AlphaFoldDB" id="A0A5C3ECE2"/>
<dbReference type="EMBL" id="OOIN01000018">
    <property type="protein sequence ID" value="SPO27715.1"/>
    <property type="molecule type" value="Genomic_DNA"/>
</dbReference>
<evidence type="ECO:0000313" key="3">
    <source>
        <dbReference type="Proteomes" id="UP000324022"/>
    </source>
</evidence>
<keyword evidence="3" id="KW-1185">Reference proteome</keyword>
<keyword evidence="1" id="KW-1133">Transmembrane helix</keyword>
<reference evidence="2 3" key="1">
    <citation type="submission" date="2018-03" db="EMBL/GenBank/DDBJ databases">
        <authorList>
            <person name="Guldener U."/>
        </authorList>
    </citation>
    <scope>NUCLEOTIDE SEQUENCE [LARGE SCALE GENOMIC DNA]</scope>
    <source>
        <strain evidence="2 3">NBRC100155</strain>
    </source>
</reference>
<gene>
    <name evidence="2" type="ORF">UTRI_04249_B</name>
</gene>
<sequence length="168" mass="18497">MLPSTSATVFRAPTRTLTPRLLGQRTFISTPSRSLAQPPSQSEADQLNEAQRYLADKAARKAARASNPTGASARHASLYSQLFPALLRILAYGSSAYFGLHLLWNVLDRDEQTKLMHAQTSGLEATAKSIVEKVDTAKQQVADAVSEAAPEGEHKVGKKRWYWPFRSD</sequence>
<dbReference type="Proteomes" id="UP000324022">
    <property type="component" value="Unassembled WGS sequence"/>
</dbReference>
<evidence type="ECO:0000313" key="2">
    <source>
        <dbReference type="EMBL" id="SPO27715.1"/>
    </source>
</evidence>
<accession>A0A5C3ECE2</accession>